<dbReference type="Pfam" id="PF22617">
    <property type="entry name" value="HCS_D2"/>
    <property type="match status" value="1"/>
</dbReference>
<dbReference type="PANTHER" id="PTHR42880:SF1">
    <property type="entry name" value="ISOPROPYLMALATE_HOMOCITRATE_CITRAMALATE SYNTHASE FAMILY PROTEIN"/>
    <property type="match status" value="1"/>
</dbReference>
<proteinExistence type="predicted"/>
<dbReference type="Pfam" id="PF00682">
    <property type="entry name" value="HMGL-like"/>
    <property type="match status" value="1"/>
</dbReference>
<dbReference type="PANTHER" id="PTHR42880">
    <property type="entry name" value="HOMOCITRATE SYNTHASE"/>
    <property type="match status" value="1"/>
</dbReference>
<evidence type="ECO:0000259" key="2">
    <source>
        <dbReference type="Pfam" id="PF00682"/>
    </source>
</evidence>
<organism evidence="4 5">
    <name type="scientific">Pseudobacteroides cellulosolvens ATCC 35603 = DSM 2933</name>
    <dbReference type="NCBI Taxonomy" id="398512"/>
    <lineage>
        <taxon>Bacteria</taxon>
        <taxon>Bacillati</taxon>
        <taxon>Bacillota</taxon>
        <taxon>Clostridia</taxon>
        <taxon>Eubacteriales</taxon>
        <taxon>Oscillospiraceae</taxon>
        <taxon>Pseudobacteroides</taxon>
    </lineage>
</organism>
<keyword evidence="4" id="KW-0012">Acyltransferase</keyword>
<dbReference type="GO" id="GO:0016746">
    <property type="term" value="F:acyltransferase activity"/>
    <property type="evidence" value="ECO:0007669"/>
    <property type="project" value="UniProtKB-KW"/>
</dbReference>
<dbReference type="Gene3D" id="3.20.20.70">
    <property type="entry name" value="Aldolase class I"/>
    <property type="match status" value="1"/>
</dbReference>
<dbReference type="PATRIC" id="fig|398512.5.peg.5594"/>
<protein>
    <submittedName>
        <fullName evidence="4">(R)-citramalate synthase</fullName>
        <ecNumber evidence="4">2.3.1.182</ecNumber>
    </submittedName>
</protein>
<accession>A0A0L6JX88</accession>
<comment type="caution">
    <text evidence="4">The sequence shown here is derived from an EMBL/GenBank/DDBJ whole genome shotgun (WGS) entry which is preliminary data.</text>
</comment>
<dbReference type="EC" id="2.3.1.182" evidence="4"/>
<evidence type="ECO:0000313" key="5">
    <source>
        <dbReference type="Proteomes" id="UP000036923"/>
    </source>
</evidence>
<dbReference type="InterPro" id="IPR054691">
    <property type="entry name" value="LeuA/HCS_post-cat"/>
</dbReference>
<dbReference type="EMBL" id="LGTC01000001">
    <property type="protein sequence ID" value="KNY30062.1"/>
    <property type="molecule type" value="Genomic_DNA"/>
</dbReference>
<evidence type="ECO:0000313" key="4">
    <source>
        <dbReference type="EMBL" id="KNY30062.1"/>
    </source>
</evidence>
<dbReference type="OrthoDB" id="503431at2"/>
<dbReference type="InterPro" id="IPR013785">
    <property type="entry name" value="Aldolase_TIM"/>
</dbReference>
<keyword evidence="1 4" id="KW-0808">Transferase</keyword>
<evidence type="ECO:0000256" key="1">
    <source>
        <dbReference type="ARBA" id="ARBA00022679"/>
    </source>
</evidence>
<keyword evidence="5" id="KW-1185">Reference proteome</keyword>
<dbReference type="RefSeq" id="WP_036944810.1">
    <property type="nucleotide sequence ID" value="NZ_JQKC01000036.1"/>
</dbReference>
<name>A0A0L6JX88_9FIRM</name>
<evidence type="ECO:0000259" key="3">
    <source>
        <dbReference type="Pfam" id="PF22617"/>
    </source>
</evidence>
<reference evidence="5" key="1">
    <citation type="submission" date="2015-07" db="EMBL/GenBank/DDBJ databases">
        <title>Near-Complete Genome Sequence of the Cellulolytic Bacterium Bacteroides (Pseudobacteroides) cellulosolvens ATCC 35603.</title>
        <authorList>
            <person name="Dassa B."/>
            <person name="Utturkar S.M."/>
            <person name="Klingeman D.M."/>
            <person name="Hurt R.A."/>
            <person name="Keller M."/>
            <person name="Xu J."/>
            <person name="Reddy Y.H.K."/>
            <person name="Borovok I."/>
            <person name="Grinberg I.R."/>
            <person name="Lamed R."/>
            <person name="Zhivin O."/>
            <person name="Bayer E.A."/>
            <person name="Brown S.D."/>
        </authorList>
    </citation>
    <scope>NUCLEOTIDE SEQUENCE [LARGE SCALE GENOMIC DNA]</scope>
    <source>
        <strain evidence="5">DSM 2933</strain>
    </source>
</reference>
<dbReference type="STRING" id="398512.Bccel_5339"/>
<sequence>MAMFLGNNRILKIIDRTLPEIVASKSKFNGSDILNFCNLVKIMGIDLFEVDSAVMKKINKMPKGIDFIYRANSEYELEECIKKGIKYCVVKWIKMLNPYFCDIILKSNLSVTVEYKVESIQDLNKLDKMLAMGKLRSKGKLRIKGLDRVVSDEWVEVLKSISKKYYLDIDVCPDNTFNIATAISIEGIMGGMNTITGSFMGYGSGNGYAAIEEVLLAIKLLMNTKTNTKLNILPQLKKSFCKMTGMVVQDNKPVVGEDIFKYESGIHADGIEKDPSTYEPYNPNEVGQQRKLVIGKHSGKKSVCKKFKELGQEVDEDNICTILDMVRIKSIEMKRELYDHELKDILSCSKAV</sequence>
<dbReference type="SUPFAM" id="SSF51569">
    <property type="entry name" value="Aldolase"/>
    <property type="match status" value="1"/>
</dbReference>
<gene>
    <name evidence="4" type="ORF">Bccel_5339</name>
</gene>
<dbReference type="Gene3D" id="1.10.238.260">
    <property type="match status" value="1"/>
</dbReference>
<feature type="domain" description="Pyruvate carboxyltransferase" evidence="2">
    <location>
        <begin position="161"/>
        <end position="236"/>
    </location>
</feature>
<dbReference type="AlphaFoldDB" id="A0A0L6JX88"/>
<dbReference type="Proteomes" id="UP000036923">
    <property type="component" value="Unassembled WGS sequence"/>
</dbReference>
<dbReference type="eggNOG" id="COG0119">
    <property type="taxonomic scope" value="Bacteria"/>
</dbReference>
<dbReference type="InterPro" id="IPR000891">
    <property type="entry name" value="PYR_CT"/>
</dbReference>
<feature type="domain" description="2-isopropylmalate synthase/homocitrate synthase post-catalytic" evidence="3">
    <location>
        <begin position="254"/>
        <end position="327"/>
    </location>
</feature>